<accession>A0A6I6EDQ4</accession>
<evidence type="ECO:0000313" key="4">
    <source>
        <dbReference type="Proteomes" id="UP000426424"/>
    </source>
</evidence>
<dbReference type="SMART" id="SM01152">
    <property type="entry name" value="DUF167"/>
    <property type="match status" value="1"/>
</dbReference>
<dbReference type="HAMAP" id="MF_00634">
    <property type="entry name" value="UPF0235"/>
    <property type="match status" value="1"/>
</dbReference>
<dbReference type="Gene3D" id="3.30.1200.10">
    <property type="entry name" value="YggU-like"/>
    <property type="match status" value="1"/>
</dbReference>
<evidence type="ECO:0000313" key="3">
    <source>
        <dbReference type="EMBL" id="QGU33446.1"/>
    </source>
</evidence>
<dbReference type="SUPFAM" id="SSF69786">
    <property type="entry name" value="YggU-like"/>
    <property type="match status" value="1"/>
</dbReference>
<dbReference type="Pfam" id="PF02594">
    <property type="entry name" value="DUF167"/>
    <property type="match status" value="1"/>
</dbReference>
<dbReference type="KEGG" id="ttp:E6P07_10945"/>
<comment type="similarity">
    <text evidence="1 2">Belongs to the UPF0235 family.</text>
</comment>
<dbReference type="NCBIfam" id="TIGR00251">
    <property type="entry name" value="DUF167 family protein"/>
    <property type="match status" value="1"/>
</dbReference>
<sequence>MNWYRWDGEDLELRVRVQPRAPRDAFVAPDPSGDYYRLRLKAPPVEGKANQALRRFIAAAFDVPLSQVELLGGEQARYKRLRIRHPRALPLPVGTPTCDNN</sequence>
<dbReference type="AlphaFoldDB" id="A0A6I6EDQ4"/>
<dbReference type="PANTHER" id="PTHR13420">
    <property type="entry name" value="UPF0235 PROTEIN C15ORF40"/>
    <property type="match status" value="1"/>
</dbReference>
<dbReference type="PANTHER" id="PTHR13420:SF7">
    <property type="entry name" value="UPF0235 PROTEIN C15ORF40"/>
    <property type="match status" value="1"/>
</dbReference>
<reference evidence="3 4" key="1">
    <citation type="submission" date="2019-12" db="EMBL/GenBank/DDBJ databases">
        <title>The complete genome of the thermophilic, anoxygenic phototrophic gammaproteobacterium Thermochromatium tepidum.</title>
        <authorList>
            <person name="Sattley W.M."/>
            <person name="Swingley W.D."/>
            <person name="Burchell B.M."/>
            <person name="Gurbani S.A."/>
            <person name="Kujawa C.M."/>
            <person name="Nuccio D.A."/>
            <person name="Schladweiler J."/>
            <person name="Shaffer K.N."/>
            <person name="Stokes L.M."/>
            <person name="Touchman J.W."/>
            <person name="Blankenship R.E."/>
            <person name="Madigan M.T."/>
        </authorList>
    </citation>
    <scope>NUCLEOTIDE SEQUENCE [LARGE SCALE GENOMIC DNA]</scope>
    <source>
        <strain evidence="3 4">ATCC 43061</strain>
    </source>
</reference>
<dbReference type="GO" id="GO:0005737">
    <property type="term" value="C:cytoplasm"/>
    <property type="evidence" value="ECO:0007669"/>
    <property type="project" value="TreeGrafter"/>
</dbReference>
<evidence type="ECO:0000256" key="2">
    <source>
        <dbReference type="HAMAP-Rule" id="MF_00634"/>
    </source>
</evidence>
<dbReference type="InterPro" id="IPR003746">
    <property type="entry name" value="DUF167"/>
</dbReference>
<organism evidence="3 4">
    <name type="scientific">Thermochromatium tepidum ATCC 43061</name>
    <dbReference type="NCBI Taxonomy" id="316276"/>
    <lineage>
        <taxon>Bacteria</taxon>
        <taxon>Pseudomonadati</taxon>
        <taxon>Pseudomonadota</taxon>
        <taxon>Gammaproteobacteria</taxon>
        <taxon>Chromatiales</taxon>
        <taxon>Chromatiaceae</taxon>
        <taxon>Thermochromatium</taxon>
    </lineage>
</organism>
<dbReference type="RefSeq" id="WP_153975638.1">
    <property type="nucleotide sequence ID" value="NZ_CP039268.1"/>
</dbReference>
<keyword evidence="4" id="KW-1185">Reference proteome</keyword>
<evidence type="ECO:0000256" key="1">
    <source>
        <dbReference type="ARBA" id="ARBA00010364"/>
    </source>
</evidence>
<dbReference type="InterPro" id="IPR036591">
    <property type="entry name" value="YggU-like_sf"/>
</dbReference>
<proteinExistence type="inferred from homology"/>
<gene>
    <name evidence="3" type="ORF">E6P07_10945</name>
</gene>
<dbReference type="OrthoDB" id="9800587at2"/>
<dbReference type="Proteomes" id="UP000426424">
    <property type="component" value="Chromosome"/>
</dbReference>
<dbReference type="EMBL" id="CP039268">
    <property type="protein sequence ID" value="QGU33446.1"/>
    <property type="molecule type" value="Genomic_DNA"/>
</dbReference>
<name>A0A6I6EDQ4_THETI</name>
<protein>
    <recommendedName>
        <fullName evidence="2">UPF0235 protein E6P07_10945</fullName>
    </recommendedName>
</protein>